<keyword evidence="9" id="KW-0472">Membrane</keyword>
<evidence type="ECO:0000313" key="11">
    <source>
        <dbReference type="EMBL" id="AIS19039.1"/>
    </source>
</evidence>
<dbReference type="UniPathway" id="UPA00232"/>
<dbReference type="KEGG" id="prh:LT40_17225"/>
<accession>A0A089YTV2</accession>
<dbReference type="InterPro" id="IPR036188">
    <property type="entry name" value="FAD/NAD-bd_sf"/>
</dbReference>
<dbReference type="NCBIfam" id="TIGR01988">
    <property type="entry name" value="Ubi-OHases"/>
    <property type="match status" value="1"/>
</dbReference>
<evidence type="ECO:0000256" key="4">
    <source>
        <dbReference type="ARBA" id="ARBA00022630"/>
    </source>
</evidence>
<reference evidence="11 12" key="1">
    <citation type="journal article" date="2015" name="J. Biotechnol.">
        <title>Complete genome sequence of Pseudomonas rhizosphaerae IH5T (=DSM 16299T), a phosphate-solubilizing rhizobacterium for bacterial biofertilizer.</title>
        <authorList>
            <person name="Kwak Y."/>
            <person name="Jung B.K."/>
            <person name="Shin J.H."/>
        </authorList>
    </citation>
    <scope>NUCLEOTIDE SEQUENCE [LARGE SCALE GENOMIC DNA]</scope>
    <source>
        <strain evidence="11">DSM 16299</strain>
    </source>
</reference>
<dbReference type="Proteomes" id="UP000029499">
    <property type="component" value="Chromosome"/>
</dbReference>
<evidence type="ECO:0000256" key="3">
    <source>
        <dbReference type="ARBA" id="ARBA00005349"/>
    </source>
</evidence>
<keyword evidence="7" id="KW-0503">Monooxygenase</keyword>
<keyword evidence="4" id="KW-0285">Flavoprotein</keyword>
<proteinExistence type="inferred from homology"/>
<feature type="transmembrane region" description="Helical" evidence="9">
    <location>
        <begin position="12"/>
        <end position="30"/>
    </location>
</feature>
<evidence type="ECO:0000256" key="2">
    <source>
        <dbReference type="ARBA" id="ARBA00004749"/>
    </source>
</evidence>
<dbReference type="eggNOG" id="COG0654">
    <property type="taxonomic scope" value="Bacteria"/>
</dbReference>
<dbReference type="PRINTS" id="PR00420">
    <property type="entry name" value="RNGMNOXGNASE"/>
</dbReference>
<dbReference type="InterPro" id="IPR018168">
    <property type="entry name" value="Ubi_Hdrlase_CS"/>
</dbReference>
<dbReference type="FunFam" id="3.50.50.60:FF:000021">
    <property type="entry name" value="Ubiquinone biosynthesis monooxygenase COQ6"/>
    <property type="match status" value="1"/>
</dbReference>
<keyword evidence="6" id="KW-0560">Oxidoreductase</keyword>
<dbReference type="PROSITE" id="PS01304">
    <property type="entry name" value="UBIH"/>
    <property type="match status" value="1"/>
</dbReference>
<dbReference type="GO" id="GO:0110142">
    <property type="term" value="C:ubiquinone biosynthesis complex"/>
    <property type="evidence" value="ECO:0007669"/>
    <property type="project" value="UniProtKB-ARBA"/>
</dbReference>
<dbReference type="PANTHER" id="PTHR43876:SF7">
    <property type="entry name" value="UBIQUINONE BIOSYNTHESIS MONOOXYGENASE COQ6, MITOCHONDRIAL"/>
    <property type="match status" value="1"/>
</dbReference>
<dbReference type="InterPro" id="IPR002938">
    <property type="entry name" value="FAD-bd"/>
</dbReference>
<comment type="subunit">
    <text evidence="8">Component of the Ubi complex metabolon, which regroups five ubiquinone biosynthesis proteins (UbiE, UbiF, UbiG, UbiH and UbiI) and two accessory factors (UbiK and the lipid-binding protein UbiJ).</text>
</comment>
<comment type="similarity">
    <text evidence="3">Belongs to the UbiH/COQ6 family.</text>
</comment>
<dbReference type="GO" id="GO:0071949">
    <property type="term" value="F:FAD binding"/>
    <property type="evidence" value="ECO:0007669"/>
    <property type="project" value="InterPro"/>
</dbReference>
<dbReference type="AlphaFoldDB" id="A0A089YTV2"/>
<evidence type="ECO:0000256" key="7">
    <source>
        <dbReference type="ARBA" id="ARBA00023033"/>
    </source>
</evidence>
<dbReference type="HOGENOM" id="CLU_009665_8_3_6"/>
<protein>
    <submittedName>
        <fullName evidence="11">2-octaprenyl-3-methyl-6-methoxy-1,4-benzoquinol hydroxylase</fullName>
    </submittedName>
</protein>
<keyword evidence="9" id="KW-0812">Transmembrane</keyword>
<dbReference type="OrthoDB" id="9769565at2"/>
<gene>
    <name evidence="11" type="ORF">LT40_17225</name>
</gene>
<sequence length="414" mass="45354">MNTVTHTNELRADLVIVGAGMVGSALALALRDSGLDILLIDGGPLTSKPFDAQAAFEPRVSALSMASQRILQRLGAWDGIQGRRANPYGHMCVWDGSGTGQINFSAASVHADTLGHIVENRVVQDALLERLQDSEIRLLANARLEQLRYSGDDRLLTLAGGQTVRTPLVIAADGAHSAVRRLAGCETREWDYLHHAIVTSVQCAEGHRDTAWQRFTDEGPLAFLPLQRGDGKHWCSIVWSTTPEQSERLMALDDAAFCRALGQAFEGRLGEVMAADARLCVPLRQRHAKRYVETGLALIGDAAHTIHPLAGQGVNLGLLDAAVLAEELIHARQRGERLAGLPVLTRYERRRMPHNLALMAAMEGFERLFQADPLPLRWLRNTGLKWVEQLPEAKALFVRQALGLTGDLPALARR</sequence>
<dbReference type="Gene3D" id="3.50.50.60">
    <property type="entry name" value="FAD/NAD(P)-binding domain"/>
    <property type="match status" value="2"/>
</dbReference>
<comment type="cofactor">
    <cofactor evidence="1">
        <name>FAD</name>
        <dbReference type="ChEBI" id="CHEBI:57692"/>
    </cofactor>
</comment>
<organism evidence="11 12">
    <name type="scientific">Pseudomonas rhizosphaerae</name>
    <dbReference type="NCBI Taxonomy" id="216142"/>
    <lineage>
        <taxon>Bacteria</taxon>
        <taxon>Pseudomonadati</taxon>
        <taxon>Pseudomonadota</taxon>
        <taxon>Gammaproteobacteria</taxon>
        <taxon>Pseudomonadales</taxon>
        <taxon>Pseudomonadaceae</taxon>
        <taxon>Pseudomonas</taxon>
    </lineage>
</organism>
<dbReference type="InterPro" id="IPR010971">
    <property type="entry name" value="UbiH/COQ6"/>
</dbReference>
<keyword evidence="5" id="KW-0274">FAD</keyword>
<keyword evidence="9" id="KW-1133">Transmembrane helix</keyword>
<name>A0A089YTV2_9PSED</name>
<evidence type="ECO:0000256" key="1">
    <source>
        <dbReference type="ARBA" id="ARBA00001974"/>
    </source>
</evidence>
<dbReference type="GO" id="GO:0006744">
    <property type="term" value="P:ubiquinone biosynthetic process"/>
    <property type="evidence" value="ECO:0007669"/>
    <property type="project" value="UniProtKB-UniPathway"/>
</dbReference>
<dbReference type="GO" id="GO:0019168">
    <property type="term" value="F:2-polyprenylphenol 6-hydroxylase activity"/>
    <property type="evidence" value="ECO:0007669"/>
    <property type="project" value="TreeGrafter"/>
</dbReference>
<evidence type="ECO:0000259" key="10">
    <source>
        <dbReference type="Pfam" id="PF01494"/>
    </source>
</evidence>
<evidence type="ECO:0000313" key="12">
    <source>
        <dbReference type="Proteomes" id="UP000029499"/>
    </source>
</evidence>
<dbReference type="STRING" id="216142.LT40_17225"/>
<evidence type="ECO:0000256" key="5">
    <source>
        <dbReference type="ARBA" id="ARBA00022827"/>
    </source>
</evidence>
<dbReference type="NCBIfam" id="NF004318">
    <property type="entry name" value="PRK05714.1"/>
    <property type="match status" value="1"/>
</dbReference>
<comment type="pathway">
    <text evidence="2">Cofactor biosynthesis; ubiquinone biosynthesis.</text>
</comment>
<keyword evidence="12" id="KW-1185">Reference proteome</keyword>
<feature type="domain" description="FAD-binding" evidence="10">
    <location>
        <begin position="12"/>
        <end position="358"/>
    </location>
</feature>
<dbReference type="EMBL" id="CP009533">
    <property type="protein sequence ID" value="AIS19039.1"/>
    <property type="molecule type" value="Genomic_DNA"/>
</dbReference>
<dbReference type="Pfam" id="PF01494">
    <property type="entry name" value="FAD_binding_3"/>
    <property type="match status" value="1"/>
</dbReference>
<dbReference type="SUPFAM" id="SSF51905">
    <property type="entry name" value="FAD/NAD(P)-binding domain"/>
    <property type="match status" value="1"/>
</dbReference>
<evidence type="ECO:0000256" key="6">
    <source>
        <dbReference type="ARBA" id="ARBA00023002"/>
    </source>
</evidence>
<dbReference type="PANTHER" id="PTHR43876">
    <property type="entry name" value="UBIQUINONE BIOSYNTHESIS MONOOXYGENASE COQ6, MITOCHONDRIAL"/>
    <property type="match status" value="1"/>
</dbReference>
<dbReference type="InterPro" id="IPR051205">
    <property type="entry name" value="UbiH/COQ6_monooxygenase"/>
</dbReference>
<evidence type="ECO:0000256" key="9">
    <source>
        <dbReference type="SAM" id="Phobius"/>
    </source>
</evidence>
<evidence type="ECO:0000256" key="8">
    <source>
        <dbReference type="ARBA" id="ARBA00065734"/>
    </source>
</evidence>